<feature type="compositionally biased region" description="Polar residues" evidence="2">
    <location>
        <begin position="162"/>
        <end position="177"/>
    </location>
</feature>
<evidence type="ECO:0000259" key="4">
    <source>
        <dbReference type="Pfam" id="PF26060"/>
    </source>
</evidence>
<feature type="region of interest" description="Disordered" evidence="2">
    <location>
        <begin position="676"/>
        <end position="710"/>
    </location>
</feature>
<keyword evidence="1" id="KW-0325">Glycoprotein</keyword>
<dbReference type="Proteomes" id="UP000250572">
    <property type="component" value="Unassembled WGS sequence"/>
</dbReference>
<gene>
    <name evidence="5" type="ORF">CCH79_00000961</name>
</gene>
<accession>A0A315VVH9</accession>
<feature type="region of interest" description="Disordered" evidence="2">
    <location>
        <begin position="131"/>
        <end position="177"/>
    </location>
</feature>
<evidence type="ECO:0000256" key="3">
    <source>
        <dbReference type="SAM" id="Phobius"/>
    </source>
</evidence>
<name>A0A315VVH9_GAMAF</name>
<feature type="compositionally biased region" description="Polar residues" evidence="2">
    <location>
        <begin position="698"/>
        <end position="710"/>
    </location>
</feature>
<evidence type="ECO:0000256" key="1">
    <source>
        <dbReference type="ARBA" id="ARBA00023180"/>
    </source>
</evidence>
<evidence type="ECO:0000256" key="2">
    <source>
        <dbReference type="SAM" id="MobiDB-lite"/>
    </source>
</evidence>
<dbReference type="InterPro" id="IPR058899">
    <property type="entry name" value="TGFBR3/Endoglin-like_N"/>
</dbReference>
<organism evidence="5 6">
    <name type="scientific">Gambusia affinis</name>
    <name type="common">Western mosquitofish</name>
    <name type="synonym">Heterandria affinis</name>
    <dbReference type="NCBI Taxonomy" id="33528"/>
    <lineage>
        <taxon>Eukaryota</taxon>
        <taxon>Metazoa</taxon>
        <taxon>Chordata</taxon>
        <taxon>Craniata</taxon>
        <taxon>Vertebrata</taxon>
        <taxon>Euteleostomi</taxon>
        <taxon>Actinopterygii</taxon>
        <taxon>Neopterygii</taxon>
        <taxon>Teleostei</taxon>
        <taxon>Neoteleostei</taxon>
        <taxon>Acanthomorphata</taxon>
        <taxon>Ovalentaria</taxon>
        <taxon>Atherinomorphae</taxon>
        <taxon>Cyprinodontiformes</taxon>
        <taxon>Poeciliidae</taxon>
        <taxon>Poeciliinae</taxon>
        <taxon>Gambusia</taxon>
    </lineage>
</organism>
<dbReference type="AlphaFoldDB" id="A0A315VVH9"/>
<evidence type="ECO:0000313" key="5">
    <source>
        <dbReference type="EMBL" id="PWA26445.1"/>
    </source>
</evidence>
<dbReference type="Gene3D" id="2.60.40.4100">
    <property type="entry name" value="Zona pellucida, ZP-C domain"/>
    <property type="match status" value="1"/>
</dbReference>
<sequence>MCSSTLILTSDYFQPLKEGDPSCSVMFGEAARSLSPCHRTRTLEPLTEHLHTAEAEIPRLQKTLSDGGIPDEIRSASVHRPCSLLHDFSELQEYEYDGLNLQLRKRWDNRCVCGSVCVESREKLEPALKLPFSSSTHSDRTADTPSSFAVMTLSPDPGHKQFTPSPETTGDTSIQTCGPQQQQTIYVREMLMGCWTDFVRGDKAEVHILNLIWTKDTSFFTLHVNISKPAILIISSSKMAYANCDSCEGVKVYVNNSTITLFNPHLNNIHKEEIPHQNEELIKWAEQKFEGVTSFTTVKNPDKITLIDAQGTKPTAGPMDCVLNNEDISEKHFMKIDMVPDKITSCTLKSQNPDHEEIHVINIPDSSPVRNVSLLVKTQGISFFLRGPPGTTWTFLNTGFLKLGSNNDVQMQVFTKKVTLPKYNGTVSGDKAEVVQKMALEYFKVSYFTSYSEITLDASTISLVIEKQHNLPERFPSVIEEMGKSMIPKTTDAPNQMLLNIHLYTSPDYRFPLDPLTRLQTNKRIYALISTNTIGDMKMALKVIGCSIRPKASSSAEKELRIFSESCTEGPCHNSARLSFSLDQMPEGTSSTWVLQCSIKLCSSDHLPQSEICEDKVRTAEENLEVMQSCQSQDQPCFDFGLSGVLGIAFGGFLIGVLLIGALWFIKIKTGCPCSRAKRQPVSSNTSPSENSSANASIGSTQSTPTSSMA</sequence>
<keyword evidence="6" id="KW-1185">Reference proteome</keyword>
<comment type="caution">
    <text evidence="5">The sequence shown here is derived from an EMBL/GenBank/DDBJ whole genome shotgun (WGS) entry which is preliminary data.</text>
</comment>
<feature type="domain" description="TGFBR3/Endoglin-like N-terminal" evidence="4">
    <location>
        <begin position="187"/>
        <end position="335"/>
    </location>
</feature>
<keyword evidence="3" id="KW-0812">Transmembrane</keyword>
<evidence type="ECO:0000313" key="6">
    <source>
        <dbReference type="Proteomes" id="UP000250572"/>
    </source>
</evidence>
<protein>
    <recommendedName>
        <fullName evidence="4">TGFBR3/Endoglin-like N-terminal domain-containing protein</fullName>
    </recommendedName>
</protein>
<feature type="compositionally biased region" description="Low complexity" evidence="2">
    <location>
        <begin position="683"/>
        <end position="697"/>
    </location>
</feature>
<keyword evidence="3" id="KW-0472">Membrane</keyword>
<dbReference type="InterPro" id="IPR042235">
    <property type="entry name" value="ZP-C_dom"/>
</dbReference>
<reference evidence="5 6" key="1">
    <citation type="journal article" date="2018" name="G3 (Bethesda)">
        <title>A High-Quality Reference Genome for the Invasive Mosquitofish Gambusia affinis Using a Chicago Library.</title>
        <authorList>
            <person name="Hoffberg S.L."/>
            <person name="Troendle N.J."/>
            <person name="Glenn T.C."/>
            <person name="Mahmud O."/>
            <person name="Louha S."/>
            <person name="Chalopin D."/>
            <person name="Bennetzen J.L."/>
            <person name="Mauricio R."/>
        </authorList>
    </citation>
    <scope>NUCLEOTIDE SEQUENCE [LARGE SCALE GENOMIC DNA]</scope>
    <source>
        <strain evidence="5">NE01/NJP1002.9</strain>
        <tissue evidence="5">Muscle</tissue>
    </source>
</reference>
<keyword evidence="3" id="KW-1133">Transmembrane helix</keyword>
<feature type="transmembrane region" description="Helical" evidence="3">
    <location>
        <begin position="640"/>
        <end position="666"/>
    </location>
</feature>
<proteinExistence type="predicted"/>
<dbReference type="EMBL" id="NHOQ01001156">
    <property type="protein sequence ID" value="PWA26445.1"/>
    <property type="molecule type" value="Genomic_DNA"/>
</dbReference>
<dbReference type="Pfam" id="PF26060">
    <property type="entry name" value="TGFBR3_N"/>
    <property type="match status" value="1"/>
</dbReference>